<dbReference type="PANTHER" id="PTHR11941:SF54">
    <property type="entry name" value="ENOYL-COA HYDRATASE, MITOCHONDRIAL"/>
    <property type="match status" value="1"/>
</dbReference>
<keyword evidence="2" id="KW-0456">Lyase</keyword>
<reference evidence="5" key="1">
    <citation type="submission" date="2018-09" db="EMBL/GenBank/DDBJ databases">
        <title>Complete Genome Sequencing of Sulfolobus sp. JCM 16834.</title>
        <authorList>
            <person name="Kato S."/>
            <person name="Itoh T."/>
            <person name="Ohkuma M."/>
        </authorList>
    </citation>
    <scope>NUCLEOTIDE SEQUENCE [LARGE SCALE GENOMIC DNA]</scope>
    <source>
        <strain evidence="5">IC-007</strain>
    </source>
</reference>
<gene>
    <name evidence="4" type="ORF">IC007_1347</name>
</gene>
<evidence type="ECO:0000256" key="3">
    <source>
        <dbReference type="RuleBase" id="RU003707"/>
    </source>
</evidence>
<dbReference type="InterPro" id="IPR029045">
    <property type="entry name" value="ClpP/crotonase-like_dom_sf"/>
</dbReference>
<dbReference type="PANTHER" id="PTHR11941">
    <property type="entry name" value="ENOYL-COA HYDRATASE-RELATED"/>
    <property type="match status" value="1"/>
</dbReference>
<organism evidence="4 5">
    <name type="scientific">Sulfuracidifex tepidarius</name>
    <dbReference type="NCBI Taxonomy" id="1294262"/>
    <lineage>
        <taxon>Archaea</taxon>
        <taxon>Thermoproteota</taxon>
        <taxon>Thermoprotei</taxon>
        <taxon>Sulfolobales</taxon>
        <taxon>Sulfolobaceae</taxon>
        <taxon>Sulfuracidifex</taxon>
    </lineage>
</organism>
<dbReference type="InterPro" id="IPR018376">
    <property type="entry name" value="Enoyl-CoA_hyd/isom_CS"/>
</dbReference>
<dbReference type="Pfam" id="PF00378">
    <property type="entry name" value="ECH_1"/>
    <property type="match status" value="1"/>
</dbReference>
<dbReference type="GeneID" id="41717690"/>
<dbReference type="AlphaFoldDB" id="A0A510E2V6"/>
<dbReference type="CDD" id="cd06558">
    <property type="entry name" value="crotonase-like"/>
    <property type="match status" value="1"/>
</dbReference>
<evidence type="ECO:0000313" key="5">
    <source>
        <dbReference type="Proteomes" id="UP000325030"/>
    </source>
</evidence>
<dbReference type="OrthoDB" id="27846at2157"/>
<evidence type="ECO:0000256" key="1">
    <source>
        <dbReference type="ARBA" id="ARBA00005254"/>
    </source>
</evidence>
<proteinExistence type="inferred from homology"/>
<evidence type="ECO:0000313" key="4">
    <source>
        <dbReference type="EMBL" id="BBG26826.1"/>
    </source>
</evidence>
<name>A0A510E2V6_9CREN</name>
<protein>
    <submittedName>
        <fullName evidence="4">3-hydroxypropionyl-coenzyme A dehydratase</fullName>
    </submittedName>
</protein>
<dbReference type="EMBL" id="AP018930">
    <property type="protein sequence ID" value="BBG26826.1"/>
    <property type="molecule type" value="Genomic_DNA"/>
</dbReference>
<dbReference type="Gene3D" id="3.90.226.10">
    <property type="entry name" value="2-enoyl-CoA Hydratase, Chain A, domain 1"/>
    <property type="match status" value="1"/>
</dbReference>
<sequence>METVSMKKEAPLGWIYLNRPEKLNVINEKMIDELRQLVEQMEKDNEVRVIIITGNGKAFCAGADISHFKTLNPEGAWLFAKKGRELMDYIENVRKPVIAMINGYALGGGLEIAMACDIRIASDDSQVGLPEITLGIYPGFGGTQRLPRLVGKGKALEMMFTGDRIPSMEAQRIGLIERVVPKEKLEEETRNLAMKIASQSQTSLAEIKLLVNKGTDSSLDAGLNMESLGWSLAFTTEEAKTRIDQFLNKGKNKG</sequence>
<dbReference type="PROSITE" id="PS00166">
    <property type="entry name" value="ENOYL_COA_HYDRATASE"/>
    <property type="match status" value="1"/>
</dbReference>
<dbReference type="GO" id="GO:0016829">
    <property type="term" value="F:lyase activity"/>
    <property type="evidence" value="ECO:0007669"/>
    <property type="project" value="UniProtKB-KW"/>
</dbReference>
<evidence type="ECO:0000256" key="2">
    <source>
        <dbReference type="ARBA" id="ARBA00023239"/>
    </source>
</evidence>
<dbReference type="RefSeq" id="WP_054845755.1">
    <property type="nucleotide sequence ID" value="NZ_AP018929.1"/>
</dbReference>
<dbReference type="InterPro" id="IPR001753">
    <property type="entry name" value="Enoyl-CoA_hydra/iso"/>
</dbReference>
<dbReference type="SUPFAM" id="SSF52096">
    <property type="entry name" value="ClpP/crotonase"/>
    <property type="match status" value="1"/>
</dbReference>
<dbReference type="FunFam" id="3.90.226.10:FF:000009">
    <property type="entry name" value="Carnitinyl-CoA dehydratase"/>
    <property type="match status" value="1"/>
</dbReference>
<dbReference type="Proteomes" id="UP000325030">
    <property type="component" value="Chromosome"/>
</dbReference>
<accession>A0A510E2V6</accession>
<comment type="similarity">
    <text evidence="1 3">Belongs to the enoyl-CoA hydratase/isomerase family.</text>
</comment>
<dbReference type="GO" id="GO:0006635">
    <property type="term" value="P:fatty acid beta-oxidation"/>
    <property type="evidence" value="ECO:0007669"/>
    <property type="project" value="TreeGrafter"/>
</dbReference>